<proteinExistence type="predicted"/>
<keyword evidence="3 5" id="KW-0067">ATP-binding</keyword>
<dbReference type="PANTHER" id="PTHR45772">
    <property type="entry name" value="CONSERVED COMPONENT OF ABC TRANSPORTER FOR NATURAL AMINO ACIDS-RELATED"/>
    <property type="match status" value="1"/>
</dbReference>
<evidence type="ECO:0000256" key="2">
    <source>
        <dbReference type="ARBA" id="ARBA00022741"/>
    </source>
</evidence>
<dbReference type="PROSITE" id="PS50893">
    <property type="entry name" value="ABC_TRANSPORTER_2"/>
    <property type="match status" value="1"/>
</dbReference>
<reference evidence="5 6" key="1">
    <citation type="journal article" date="2020" name="J Geophys Res Biogeosci">
        <title>Magnetotaxis as an Adaptation to Enable Bacterial Shuttling of Microbial Sulfur and Sulfur Cycling Across Aquatic Oxic#Anoxic Interfaces.</title>
        <authorList>
            <person name="Li J."/>
            <person name="Liu P."/>
            <person name="Wang J."/>
            <person name="Roberts A.P."/>
            <person name="Pan Y."/>
        </authorList>
    </citation>
    <scope>NUCLEOTIDE SEQUENCE [LARGE SCALE GENOMIC DNA]</scope>
    <source>
        <strain evidence="5 6">MYR-1_YQ</strain>
    </source>
</reference>
<feature type="domain" description="ABC transporter" evidence="4">
    <location>
        <begin position="4"/>
        <end position="252"/>
    </location>
</feature>
<dbReference type="SMART" id="SM00382">
    <property type="entry name" value="AAA"/>
    <property type="match status" value="1"/>
</dbReference>
<protein>
    <submittedName>
        <fullName evidence="5">ABC transporter ATP-binding protein</fullName>
    </submittedName>
</protein>
<keyword evidence="1" id="KW-0813">Transport</keyword>
<evidence type="ECO:0000256" key="3">
    <source>
        <dbReference type="ARBA" id="ARBA00022840"/>
    </source>
</evidence>
<dbReference type="Proteomes" id="UP001196980">
    <property type="component" value="Unassembled WGS sequence"/>
</dbReference>
<evidence type="ECO:0000313" key="6">
    <source>
        <dbReference type="Proteomes" id="UP001196980"/>
    </source>
</evidence>
<name>A0ABS6RZX2_9BACT</name>
<evidence type="ECO:0000259" key="4">
    <source>
        <dbReference type="PROSITE" id="PS50893"/>
    </source>
</evidence>
<organism evidence="5 6">
    <name type="scientific">Candidatus Magnetobacterium casense</name>
    <dbReference type="NCBI Taxonomy" id="1455061"/>
    <lineage>
        <taxon>Bacteria</taxon>
        <taxon>Pseudomonadati</taxon>
        <taxon>Nitrospirota</taxon>
        <taxon>Thermodesulfovibrionia</taxon>
        <taxon>Thermodesulfovibrionales</taxon>
        <taxon>Candidatus Magnetobacteriaceae</taxon>
        <taxon>Candidatus Magnetobacterium</taxon>
    </lineage>
</organism>
<dbReference type="InterPro" id="IPR051120">
    <property type="entry name" value="ABC_AA/LPS_Transport"/>
</dbReference>
<dbReference type="InterPro" id="IPR003439">
    <property type="entry name" value="ABC_transporter-like_ATP-bd"/>
</dbReference>
<dbReference type="Pfam" id="PF00005">
    <property type="entry name" value="ABC_tran"/>
    <property type="match status" value="1"/>
</dbReference>
<evidence type="ECO:0000256" key="1">
    <source>
        <dbReference type="ARBA" id="ARBA00022448"/>
    </source>
</evidence>
<dbReference type="PANTHER" id="PTHR45772:SF7">
    <property type="entry name" value="AMINO ACID ABC TRANSPORTER ATP-BINDING PROTEIN"/>
    <property type="match status" value="1"/>
</dbReference>
<keyword evidence="2" id="KW-0547">Nucleotide-binding</keyword>
<comment type="caution">
    <text evidence="5">The sequence shown here is derived from an EMBL/GenBank/DDBJ whole genome shotgun (WGS) entry which is preliminary data.</text>
</comment>
<dbReference type="CDD" id="cd03219">
    <property type="entry name" value="ABC_Mj1267_LivG_branched"/>
    <property type="match status" value="1"/>
</dbReference>
<evidence type="ECO:0000313" key="5">
    <source>
        <dbReference type="EMBL" id="MBV6341875.1"/>
    </source>
</evidence>
<accession>A0ABS6RZX2</accession>
<dbReference type="Pfam" id="PF12399">
    <property type="entry name" value="BCA_ABC_TP_C"/>
    <property type="match status" value="1"/>
</dbReference>
<keyword evidence="6" id="KW-1185">Reference proteome</keyword>
<dbReference type="InterPro" id="IPR032823">
    <property type="entry name" value="BCA_ABC_TP_C"/>
</dbReference>
<dbReference type="InterPro" id="IPR003593">
    <property type="entry name" value="AAA+_ATPase"/>
</dbReference>
<dbReference type="EMBL" id="JABXWD010000161">
    <property type="protein sequence ID" value="MBV6341875.1"/>
    <property type="molecule type" value="Genomic_DNA"/>
</dbReference>
<dbReference type="RefSeq" id="WP_218252504.1">
    <property type="nucleotide sequence ID" value="NZ_JABXWD010000161.1"/>
</dbReference>
<sequence>MPLLEIEGLSHYFGGLCAISNLSITLPGHQLLGVIGPNGSGKTTLFNLITGIYRASAGNIRLNGQELVGKPPEAITRIGIARTFQNIRLFKALSVLDNVRIACVGRVTCGPLHALLRTRRFLKEEQLITDQAMSLLGLFRLQGYAATPAGNLAYGLQRRLEIARALATDPVLLLLDEPGAGMNSSEIATLRQQIQWVAQEFALTIILIEHHMGLVMEVCQRVVVLDFGALIAQGTPQEVRNNPQVIEVYLGKGS</sequence>
<gene>
    <name evidence="5" type="ORF">HWQ67_09785</name>
</gene>
<dbReference type="GO" id="GO:0005524">
    <property type="term" value="F:ATP binding"/>
    <property type="evidence" value="ECO:0007669"/>
    <property type="project" value="UniProtKB-KW"/>
</dbReference>